<organism evidence="3 4">
    <name type="scientific">Microbacterium hydrocarbonoxydans</name>
    <dbReference type="NCBI Taxonomy" id="273678"/>
    <lineage>
        <taxon>Bacteria</taxon>
        <taxon>Bacillati</taxon>
        <taxon>Actinomycetota</taxon>
        <taxon>Actinomycetes</taxon>
        <taxon>Micrococcales</taxon>
        <taxon>Microbacteriaceae</taxon>
        <taxon>Microbacterium</taxon>
    </lineage>
</organism>
<dbReference type="OrthoDB" id="5065674at2"/>
<dbReference type="RefSeq" id="WP_060926739.1">
    <property type="nucleotide sequence ID" value="NZ_FNSQ01000005.1"/>
</dbReference>
<protein>
    <recommendedName>
        <fullName evidence="2">Leucine rich repeat variant domain-containing protein</fullName>
    </recommendedName>
</protein>
<reference evidence="4" key="1">
    <citation type="submission" date="2016-10" db="EMBL/GenBank/DDBJ databases">
        <authorList>
            <person name="Varghese N."/>
            <person name="Submissions S."/>
        </authorList>
    </citation>
    <scope>NUCLEOTIDE SEQUENCE [LARGE SCALE GENOMIC DNA]</scope>
    <source>
        <strain evidence="4">DSM 16089</strain>
    </source>
</reference>
<dbReference type="Proteomes" id="UP000183750">
    <property type="component" value="Unassembled WGS sequence"/>
</dbReference>
<feature type="domain" description="Leucine rich repeat variant" evidence="2">
    <location>
        <begin position="9"/>
        <end position="65"/>
    </location>
</feature>
<dbReference type="AlphaFoldDB" id="A0A1H4NUM0"/>
<keyword evidence="1" id="KW-0472">Membrane</keyword>
<gene>
    <name evidence="3" type="ORF">SAMN04489807_2588</name>
</gene>
<dbReference type="EMBL" id="FNSQ01000005">
    <property type="protein sequence ID" value="SEB98896.1"/>
    <property type="molecule type" value="Genomic_DNA"/>
</dbReference>
<accession>A0A1H4NUM0</accession>
<keyword evidence="4" id="KW-1185">Reference proteome</keyword>
<keyword evidence="1" id="KW-1133">Transmembrane helix</keyword>
<feature type="transmembrane region" description="Helical" evidence="1">
    <location>
        <begin position="80"/>
        <end position="106"/>
    </location>
</feature>
<dbReference type="InterPro" id="IPR057893">
    <property type="entry name" value="LRV_2"/>
</dbReference>
<evidence type="ECO:0000313" key="4">
    <source>
        <dbReference type="Proteomes" id="UP000183750"/>
    </source>
</evidence>
<dbReference type="Pfam" id="PF25591">
    <property type="entry name" value="LRV_2"/>
    <property type="match status" value="1"/>
</dbReference>
<sequence>MGGQIYDTDLAAAQNPWTAPAQLAEIATRRGDLHALVLNHRACYPQLREWILQVNPAAGAVMNVRPLVSAPAPRSGRGGLCALIGCGGIALLGFAVVMVFVIGGLVATSPSPDPQTDEGTSSRGESLAAFDAERSKYDELYAQIETNPVAPLVADLLTFQRLERTISQPPVTDASVADHASEARSIRETLEQRIADAATRRTNASGSVSEAIVDEAGQGFIDIAWNADTECGTPGEADDGRVTIGCISEEPLTVHLAPEDQLGGDTAIRLVVLHELTHLYMRADSDANGAELGTSSVLVEQGYFQGSSEVFADCYALTYLGIRTLTFDSRDYGYGYICTAEERQLMREWAAEVHAPMP</sequence>
<proteinExistence type="predicted"/>
<evidence type="ECO:0000259" key="2">
    <source>
        <dbReference type="Pfam" id="PF25591"/>
    </source>
</evidence>
<evidence type="ECO:0000256" key="1">
    <source>
        <dbReference type="SAM" id="Phobius"/>
    </source>
</evidence>
<keyword evidence="1" id="KW-0812">Transmembrane</keyword>
<name>A0A1H4NUM0_9MICO</name>
<evidence type="ECO:0000313" key="3">
    <source>
        <dbReference type="EMBL" id="SEB98896.1"/>
    </source>
</evidence>